<dbReference type="Proteomes" id="UP000004687">
    <property type="component" value="Unassembled WGS sequence"/>
</dbReference>
<accession>A0A0X1L281</accession>
<dbReference type="AlphaFoldDB" id="A0A0X1L281"/>
<dbReference type="HOGENOM" id="CLU_3298330_0_0_6"/>
<proteinExistence type="predicted"/>
<name>A0A0X1L281_VIBCO</name>
<protein>
    <submittedName>
        <fullName evidence="1">Uncharacterized protein</fullName>
    </submittedName>
</protein>
<gene>
    <name evidence="1" type="ORF">VchoM_02677</name>
</gene>
<sequence>MVLIAVFGQLPLSIVFSLQTGILISVCGSMINTHRKLTPD</sequence>
<dbReference type="EMBL" id="DS990137">
    <property type="protein sequence ID" value="EET24650.1"/>
    <property type="molecule type" value="Genomic_DNA"/>
</dbReference>
<evidence type="ECO:0000313" key="1">
    <source>
        <dbReference type="EMBL" id="EET24650.1"/>
    </source>
</evidence>
<reference evidence="1" key="2">
    <citation type="submission" date="2008-07" db="EMBL/GenBank/DDBJ databases">
        <authorList>
            <consortium name="Broad Institute Genome Sequencing Platform"/>
            <person name="Colwell R."/>
            <person name="Grim C.J."/>
            <person name="Young S."/>
            <person name="Jaffe D."/>
            <person name="Gnerre S."/>
            <person name="Berlin A."/>
            <person name="Heiman D."/>
            <person name="Hepburn T."/>
            <person name="Shea T."/>
            <person name="Sykes S."/>
            <person name="Alvarado L."/>
            <person name="Kodira C."/>
            <person name="Heidelberg J."/>
            <person name="Lander E."/>
            <person name="Galagan J."/>
            <person name="Nusbaum C."/>
            <person name="Birren B."/>
        </authorList>
    </citation>
    <scope>NUCLEOTIDE SEQUENCE [LARGE SCALE GENOMIC DNA]</scope>
    <source>
        <strain evidence="1">MO10</strain>
    </source>
</reference>
<reference evidence="1" key="1">
    <citation type="submission" date="2005-09" db="EMBL/GenBank/DDBJ databases">
        <title>Annotation of Vibrio cholerae MO10.</title>
        <authorList>
            <person name="Colwell R."/>
            <person name="Grim C.J."/>
            <person name="Young S."/>
            <person name="Jaffe D."/>
            <person name="Gnerre S."/>
            <person name="Berlin A."/>
            <person name="Heiman D."/>
            <person name="Hepburn T."/>
            <person name="Shea T."/>
            <person name="Sykes S."/>
            <person name="Yandava C."/>
            <person name="Alvarado L."/>
            <person name="Kodira C."/>
            <person name="Borodovsky M."/>
            <person name="Heidelberg J."/>
            <person name="Lander E."/>
            <person name="Galagan J."/>
            <person name="Nusbaum C."/>
            <person name="Birren B."/>
        </authorList>
    </citation>
    <scope>NUCLEOTIDE SEQUENCE [LARGE SCALE GENOMIC DNA]</scope>
    <source>
        <strain evidence="1">MO10</strain>
    </source>
</reference>
<organism evidence="1">
    <name type="scientific">Vibrio cholerae (strain MO10)</name>
    <dbReference type="NCBI Taxonomy" id="345072"/>
    <lineage>
        <taxon>Bacteria</taxon>
        <taxon>Pseudomonadati</taxon>
        <taxon>Pseudomonadota</taxon>
        <taxon>Gammaproteobacteria</taxon>
        <taxon>Vibrionales</taxon>
        <taxon>Vibrionaceae</taxon>
        <taxon>Vibrio</taxon>
    </lineage>
</organism>